<dbReference type="CDD" id="cd13532">
    <property type="entry name" value="PBP2_PDT_like"/>
    <property type="match status" value="1"/>
</dbReference>
<protein>
    <recommendedName>
        <fullName evidence="2">prephenate dehydratase</fullName>
        <ecNumber evidence="2">4.2.1.51</ecNumber>
    </recommendedName>
</protein>
<accession>A0A1H8R468</accession>
<dbReference type="PANTHER" id="PTHR21022">
    <property type="entry name" value="PREPHENATE DEHYDRATASE P PROTEIN"/>
    <property type="match status" value="1"/>
</dbReference>
<keyword evidence="4" id="KW-0057">Aromatic amino acid biosynthesis</keyword>
<keyword evidence="8" id="KW-0732">Signal</keyword>
<dbReference type="OrthoDB" id="9802281at2"/>
<evidence type="ECO:0000256" key="2">
    <source>
        <dbReference type="ARBA" id="ARBA00013147"/>
    </source>
</evidence>
<evidence type="ECO:0000256" key="4">
    <source>
        <dbReference type="ARBA" id="ARBA00023141"/>
    </source>
</evidence>
<dbReference type="UniPathway" id="UPA00121">
    <property type="reaction ID" value="UER00345"/>
</dbReference>
<feature type="signal peptide" evidence="8">
    <location>
        <begin position="1"/>
        <end position="19"/>
    </location>
</feature>
<evidence type="ECO:0000256" key="6">
    <source>
        <dbReference type="ARBA" id="ARBA00023239"/>
    </source>
</evidence>
<keyword evidence="11" id="KW-1185">Reference proteome</keyword>
<dbReference type="Pfam" id="PF00800">
    <property type="entry name" value="PDT"/>
    <property type="match status" value="1"/>
</dbReference>
<evidence type="ECO:0000256" key="1">
    <source>
        <dbReference type="ARBA" id="ARBA00004741"/>
    </source>
</evidence>
<dbReference type="GO" id="GO:0009094">
    <property type="term" value="P:L-phenylalanine biosynthetic process"/>
    <property type="evidence" value="ECO:0007669"/>
    <property type="project" value="UniProtKB-UniPathway"/>
</dbReference>
<sequence>MAMYAKLLAGVLAVSLSIALVGCSQDQGGSGSGGSASSSSVESVEVPAPDAEIADVTTVAYLGPEGTYTEEAAKLFFGTNDDLKPQATVSDALALVADGTVSYAVVPQENTLGGPVTDYIDALLASQDVSVVGEVVLPIRQTLMGLPGTDLTQVKRVLSHKQGLAQSSAWLDENLPNAERIETASTAAAAQQVADGGDTSTVAIAAPGAADLYGLEVLRENVSKSDANKTRFYVVSRHANELAGYDRALFVASMSAEELPGVLNSACANGTKLVCVHDRPGKTALGDYRYEIELEREGGFTDEEVSRLEDIAQLQLLGRFASVETTSAGNSASSSE</sequence>
<evidence type="ECO:0000256" key="5">
    <source>
        <dbReference type="ARBA" id="ARBA00023222"/>
    </source>
</evidence>
<dbReference type="PROSITE" id="PS51257">
    <property type="entry name" value="PROKAR_LIPOPROTEIN"/>
    <property type="match status" value="1"/>
</dbReference>
<dbReference type="EMBL" id="FOEC01000003">
    <property type="protein sequence ID" value="SEO61245.1"/>
    <property type="molecule type" value="Genomic_DNA"/>
</dbReference>
<feature type="chain" id="PRO_5039647019" description="prephenate dehydratase" evidence="8">
    <location>
        <begin position="20"/>
        <end position="336"/>
    </location>
</feature>
<dbReference type="InterPro" id="IPR001086">
    <property type="entry name" value="Preph_deHydtase"/>
</dbReference>
<dbReference type="PANTHER" id="PTHR21022:SF19">
    <property type="entry name" value="PREPHENATE DEHYDRATASE-RELATED"/>
    <property type="match status" value="1"/>
</dbReference>
<reference evidence="11" key="1">
    <citation type="submission" date="2016-10" db="EMBL/GenBank/DDBJ databases">
        <authorList>
            <person name="Varghese N."/>
        </authorList>
    </citation>
    <scope>NUCLEOTIDE SEQUENCE [LARGE SCALE GENOMIC DNA]</scope>
    <source>
        <strain evidence="11">DSM 21843</strain>
    </source>
</reference>
<organism evidence="10 11">
    <name type="scientific">Denitrobacterium detoxificans</name>
    <dbReference type="NCBI Taxonomy" id="79604"/>
    <lineage>
        <taxon>Bacteria</taxon>
        <taxon>Bacillati</taxon>
        <taxon>Actinomycetota</taxon>
        <taxon>Coriobacteriia</taxon>
        <taxon>Eggerthellales</taxon>
        <taxon>Eggerthellaceae</taxon>
        <taxon>Denitrobacterium</taxon>
    </lineage>
</organism>
<comment type="catalytic activity">
    <reaction evidence="7">
        <text>prephenate + H(+) = 3-phenylpyruvate + CO2 + H2O</text>
        <dbReference type="Rhea" id="RHEA:21648"/>
        <dbReference type="ChEBI" id="CHEBI:15377"/>
        <dbReference type="ChEBI" id="CHEBI:15378"/>
        <dbReference type="ChEBI" id="CHEBI:16526"/>
        <dbReference type="ChEBI" id="CHEBI:18005"/>
        <dbReference type="ChEBI" id="CHEBI:29934"/>
        <dbReference type="EC" id="4.2.1.51"/>
    </reaction>
</comment>
<comment type="pathway">
    <text evidence="1">Amino-acid biosynthesis; L-phenylalanine biosynthesis; phenylpyruvate from prephenate: step 1/1.</text>
</comment>
<evidence type="ECO:0000313" key="11">
    <source>
        <dbReference type="Proteomes" id="UP000182975"/>
    </source>
</evidence>
<dbReference type="AlphaFoldDB" id="A0A1H8R468"/>
<dbReference type="GO" id="GO:0004664">
    <property type="term" value="F:prephenate dehydratase activity"/>
    <property type="evidence" value="ECO:0007669"/>
    <property type="project" value="UniProtKB-EC"/>
</dbReference>
<evidence type="ECO:0000256" key="8">
    <source>
        <dbReference type="SAM" id="SignalP"/>
    </source>
</evidence>
<evidence type="ECO:0000256" key="3">
    <source>
        <dbReference type="ARBA" id="ARBA00022605"/>
    </source>
</evidence>
<feature type="domain" description="Prephenate dehydratase" evidence="9">
    <location>
        <begin position="58"/>
        <end position="237"/>
    </location>
</feature>
<dbReference type="PROSITE" id="PS51171">
    <property type="entry name" value="PREPHENATE_DEHYDR_3"/>
    <property type="match status" value="1"/>
</dbReference>
<dbReference type="SUPFAM" id="SSF53850">
    <property type="entry name" value="Periplasmic binding protein-like II"/>
    <property type="match status" value="1"/>
</dbReference>
<evidence type="ECO:0000259" key="9">
    <source>
        <dbReference type="PROSITE" id="PS51171"/>
    </source>
</evidence>
<dbReference type="RefSeq" id="WP_066661338.1">
    <property type="nucleotide sequence ID" value="NZ_CP011402.1"/>
</dbReference>
<evidence type="ECO:0000256" key="7">
    <source>
        <dbReference type="ARBA" id="ARBA00047848"/>
    </source>
</evidence>
<proteinExistence type="predicted"/>
<keyword evidence="5" id="KW-0584">Phenylalanine biosynthesis</keyword>
<evidence type="ECO:0000313" key="10">
    <source>
        <dbReference type="EMBL" id="SEO61245.1"/>
    </source>
</evidence>
<dbReference type="EC" id="4.2.1.51" evidence="2"/>
<keyword evidence="6" id="KW-0456">Lyase</keyword>
<keyword evidence="3" id="KW-0028">Amino-acid biosynthesis</keyword>
<dbReference type="Proteomes" id="UP000182975">
    <property type="component" value="Unassembled WGS sequence"/>
</dbReference>
<name>A0A1H8R468_9ACTN</name>
<gene>
    <name evidence="10" type="ORF">SAMN02910314_00656</name>
</gene>
<dbReference type="Gene3D" id="3.40.190.10">
    <property type="entry name" value="Periplasmic binding protein-like II"/>
    <property type="match status" value="2"/>
</dbReference>
<dbReference type="GO" id="GO:0005737">
    <property type="term" value="C:cytoplasm"/>
    <property type="evidence" value="ECO:0007669"/>
    <property type="project" value="TreeGrafter"/>
</dbReference>